<keyword evidence="1" id="KW-1133">Transmembrane helix</keyword>
<dbReference type="OrthoDB" id="2657661at2759"/>
<dbReference type="InterPro" id="IPR001202">
    <property type="entry name" value="WW_dom"/>
</dbReference>
<sequence length="548" mass="61655">MDVPEEWTAFVHPEGARYFVNQETRTFTDMNVCEPDICDDIEYFMHYLLNELQQAIEDGNLSLDMGQVDLVVEPKTFGGDSVICCYYFANHRDRCLFWLDDFNPEDIISECKGINNLSHIWLAVEAQYWKHWDYFPTLCPVTQDIVDELKDMLVHATCDHLTSPKSCAAFDAIELKDHLSAVDKIKVSALSFIHLTVIHGHFKVSNCFVNYHGEDCVRVILGQSVHGWSYKPSPLMIILAPLLFLDPVAQVQELHKIFVDEVIYEAQWREFCLKLKGQLQDSNLLATVLLNANVGFLAINTVDRGGRDAIQMASYMSLVTSLGSIAVGLFFVAHDRISGQSTVTEAAEFLGRLHNRKHGLEKLAIIYSLPKALLMWGMAFFFAAFSIDWWTAGDKTSRTIVGSVTLVVLVMIFSSIILIRDEAIWSWRLIWRLFGNITQELLCRLAGAWKQVMTLGQIVFTGNPQAHTGPIELGTSVGLSAEADAPMPIINLEPDNHENRPNSPIPHVHWPVHPTASVDAPQQLHPGNLVLPSSDSRTISLQPIRENT</sequence>
<dbReference type="EMBL" id="JABBWE010000010">
    <property type="protein sequence ID" value="KAG1799726.1"/>
    <property type="molecule type" value="Genomic_DNA"/>
</dbReference>
<feature type="transmembrane region" description="Helical" evidence="1">
    <location>
        <begin position="314"/>
        <end position="333"/>
    </location>
</feature>
<dbReference type="AlphaFoldDB" id="A0A9P7DPB0"/>
<evidence type="ECO:0008006" key="4">
    <source>
        <dbReference type="Google" id="ProtNLM"/>
    </source>
</evidence>
<organism evidence="2 3">
    <name type="scientific">Suillus plorans</name>
    <dbReference type="NCBI Taxonomy" id="116603"/>
    <lineage>
        <taxon>Eukaryota</taxon>
        <taxon>Fungi</taxon>
        <taxon>Dikarya</taxon>
        <taxon>Basidiomycota</taxon>
        <taxon>Agaricomycotina</taxon>
        <taxon>Agaricomycetes</taxon>
        <taxon>Agaricomycetidae</taxon>
        <taxon>Boletales</taxon>
        <taxon>Suillineae</taxon>
        <taxon>Suillaceae</taxon>
        <taxon>Suillus</taxon>
    </lineage>
</organism>
<dbReference type="Proteomes" id="UP000719766">
    <property type="component" value="Unassembled WGS sequence"/>
</dbReference>
<keyword evidence="1" id="KW-0812">Transmembrane</keyword>
<feature type="transmembrane region" description="Helical" evidence="1">
    <location>
        <begin position="399"/>
        <end position="419"/>
    </location>
</feature>
<dbReference type="CDD" id="cd00201">
    <property type="entry name" value="WW"/>
    <property type="match status" value="1"/>
</dbReference>
<reference evidence="2" key="1">
    <citation type="journal article" date="2020" name="New Phytol.">
        <title>Comparative genomics reveals dynamic genome evolution in host specialist ectomycorrhizal fungi.</title>
        <authorList>
            <person name="Lofgren L.A."/>
            <person name="Nguyen N.H."/>
            <person name="Vilgalys R."/>
            <person name="Ruytinx J."/>
            <person name="Liao H.L."/>
            <person name="Branco S."/>
            <person name="Kuo A."/>
            <person name="LaButti K."/>
            <person name="Lipzen A."/>
            <person name="Andreopoulos W."/>
            <person name="Pangilinan J."/>
            <person name="Riley R."/>
            <person name="Hundley H."/>
            <person name="Na H."/>
            <person name="Barry K."/>
            <person name="Grigoriev I.V."/>
            <person name="Stajich J.E."/>
            <person name="Kennedy P.G."/>
        </authorList>
    </citation>
    <scope>NUCLEOTIDE SEQUENCE</scope>
    <source>
        <strain evidence="2">S12</strain>
    </source>
</reference>
<name>A0A9P7DPB0_9AGAM</name>
<proteinExistence type="predicted"/>
<accession>A0A9P7DPB0</accession>
<keyword evidence="3" id="KW-1185">Reference proteome</keyword>
<keyword evidence="1" id="KW-0472">Membrane</keyword>
<feature type="transmembrane region" description="Helical" evidence="1">
    <location>
        <begin position="364"/>
        <end position="387"/>
    </location>
</feature>
<evidence type="ECO:0000256" key="1">
    <source>
        <dbReference type="SAM" id="Phobius"/>
    </source>
</evidence>
<protein>
    <recommendedName>
        <fullName evidence="4">WW domain-containing protein</fullName>
    </recommendedName>
</protein>
<dbReference type="RefSeq" id="XP_041163949.1">
    <property type="nucleotide sequence ID" value="XM_041297387.1"/>
</dbReference>
<evidence type="ECO:0000313" key="2">
    <source>
        <dbReference type="EMBL" id="KAG1799726.1"/>
    </source>
</evidence>
<comment type="caution">
    <text evidence="2">The sequence shown here is derived from an EMBL/GenBank/DDBJ whole genome shotgun (WGS) entry which is preliminary data.</text>
</comment>
<dbReference type="GeneID" id="64591151"/>
<evidence type="ECO:0000313" key="3">
    <source>
        <dbReference type="Proteomes" id="UP000719766"/>
    </source>
</evidence>
<gene>
    <name evidence="2" type="ORF">HD556DRAFT_1230953</name>
</gene>